<dbReference type="InterPro" id="IPR051680">
    <property type="entry name" value="ATP-dep_Glu-Cys_Ligase-2"/>
</dbReference>
<keyword evidence="3" id="KW-1185">Reference proteome</keyword>
<dbReference type="STRING" id="1058.SAMN05421783_11176"/>
<dbReference type="EMBL" id="FNNZ01000011">
    <property type="protein sequence ID" value="SDW95083.1"/>
    <property type="molecule type" value="Genomic_DNA"/>
</dbReference>
<gene>
    <name evidence="2" type="ORF">SAMN05421783_11176</name>
</gene>
<evidence type="ECO:0000313" key="3">
    <source>
        <dbReference type="Proteomes" id="UP000198816"/>
    </source>
</evidence>
<reference evidence="3" key="1">
    <citation type="submission" date="2016-10" db="EMBL/GenBank/DDBJ databases">
        <authorList>
            <person name="Varghese N."/>
            <person name="Submissions S."/>
        </authorList>
    </citation>
    <scope>NUCLEOTIDE SEQUENCE [LARGE SCALE GENOMIC DNA]</scope>
    <source>
        <strain evidence="3">DSM 217</strain>
    </source>
</reference>
<name>A0A1H2XQF8_THIRO</name>
<dbReference type="Proteomes" id="UP000198816">
    <property type="component" value="Unassembled WGS sequence"/>
</dbReference>
<dbReference type="AlphaFoldDB" id="A0A1H2XQF8"/>
<proteinExistence type="predicted"/>
<organism evidence="2 3">
    <name type="scientific">Thiocapsa roseopersicina</name>
    <dbReference type="NCBI Taxonomy" id="1058"/>
    <lineage>
        <taxon>Bacteria</taxon>
        <taxon>Pseudomonadati</taxon>
        <taxon>Pseudomonadota</taxon>
        <taxon>Gammaproteobacteria</taxon>
        <taxon>Chromatiales</taxon>
        <taxon>Chromatiaceae</taxon>
        <taxon>Thiocapsa</taxon>
    </lineage>
</organism>
<protein>
    <submittedName>
        <fullName evidence="2">Uncharacterized conserved protein, Alpha-E superfamily</fullName>
    </submittedName>
</protein>
<dbReference type="InterPro" id="IPR007296">
    <property type="entry name" value="DUF403"/>
</dbReference>
<dbReference type="OrthoDB" id="9803532at2"/>
<evidence type="ECO:0000259" key="1">
    <source>
        <dbReference type="Pfam" id="PF04168"/>
    </source>
</evidence>
<dbReference type="PANTHER" id="PTHR34595">
    <property type="entry name" value="BLR5612 PROTEIN"/>
    <property type="match status" value="1"/>
</dbReference>
<dbReference type="RefSeq" id="WP_093032560.1">
    <property type="nucleotide sequence ID" value="NZ_FNNZ01000011.1"/>
</dbReference>
<feature type="domain" description="DUF403" evidence="1">
    <location>
        <begin position="1"/>
        <end position="306"/>
    </location>
</feature>
<dbReference type="PANTHER" id="PTHR34595:SF7">
    <property type="entry name" value="SLL1039 PROTEIN"/>
    <property type="match status" value="1"/>
</dbReference>
<evidence type="ECO:0000313" key="2">
    <source>
        <dbReference type="EMBL" id="SDW95083.1"/>
    </source>
</evidence>
<sequence>MLSRVAENIYWMARYVERAENTARIVTVNANLLLDLPKGIAPGWRPLVDITGANALFEEHYKDYSERNVVRFFIADERNTGSIASALVAARENCRTIRDFVPREAWELLNEIYLFAREDLAKGMTKGGRHAYLKRVIQGAQNINGLLSGTMLHDQGYDFLHLGRFLERADMTTRIIDVRSANLLPEETTELRPFETIQWVSVLKSMTAYQAYRRSEQIRVLRGPVLRFLFQNGTFPRSVVHCIEALRTSLSKLPRNESALRVAGRLKRNLEGTEPRRLNQQQLHAFIDDLQVGIGDLHEELARTWFPPPPEAQTQSQTQE</sequence>
<accession>A0A1H2XQF8</accession>
<dbReference type="Pfam" id="PF04168">
    <property type="entry name" value="Alpha-E"/>
    <property type="match status" value="1"/>
</dbReference>